<evidence type="ECO:0000313" key="2">
    <source>
        <dbReference type="Proteomes" id="UP001232148"/>
    </source>
</evidence>
<organism evidence="1 2">
    <name type="scientific">Colletotrichum zoysiae</name>
    <dbReference type="NCBI Taxonomy" id="1216348"/>
    <lineage>
        <taxon>Eukaryota</taxon>
        <taxon>Fungi</taxon>
        <taxon>Dikarya</taxon>
        <taxon>Ascomycota</taxon>
        <taxon>Pezizomycotina</taxon>
        <taxon>Sordariomycetes</taxon>
        <taxon>Hypocreomycetidae</taxon>
        <taxon>Glomerellales</taxon>
        <taxon>Glomerellaceae</taxon>
        <taxon>Colletotrichum</taxon>
        <taxon>Colletotrichum graminicola species complex</taxon>
    </lineage>
</organism>
<sequence length="132" mass="14512">MTASSTDTYFVDFCSFSAPKTMASAASPVPVYIVPGCAPPATRRTSGKRDPDAWPATLDGIGKGSYKPACYDHWALRILFESLGKFQSDYRDALKSYVDPGDIITAAAMPVFMVERVVENMKQTKKLALFTW</sequence>
<name>A0AAD9M303_9PEZI</name>
<accession>A0AAD9M303</accession>
<proteinExistence type="predicted"/>
<gene>
    <name evidence="1" type="ORF">LX32DRAFT_683946</name>
</gene>
<evidence type="ECO:0000313" key="1">
    <source>
        <dbReference type="EMBL" id="KAK2027315.1"/>
    </source>
</evidence>
<comment type="caution">
    <text evidence="1">The sequence shown here is derived from an EMBL/GenBank/DDBJ whole genome shotgun (WGS) entry which is preliminary data.</text>
</comment>
<keyword evidence="2" id="KW-1185">Reference proteome</keyword>
<protein>
    <submittedName>
        <fullName evidence="1">Uncharacterized protein</fullName>
    </submittedName>
</protein>
<dbReference type="EMBL" id="MU842897">
    <property type="protein sequence ID" value="KAK2027315.1"/>
    <property type="molecule type" value="Genomic_DNA"/>
</dbReference>
<reference evidence="1" key="1">
    <citation type="submission" date="2021-06" db="EMBL/GenBank/DDBJ databases">
        <title>Comparative genomics, transcriptomics and evolutionary studies reveal genomic signatures of adaptation to plant cell wall in hemibiotrophic fungi.</title>
        <authorList>
            <consortium name="DOE Joint Genome Institute"/>
            <person name="Baroncelli R."/>
            <person name="Diaz J.F."/>
            <person name="Benocci T."/>
            <person name="Peng M."/>
            <person name="Battaglia E."/>
            <person name="Haridas S."/>
            <person name="Andreopoulos W."/>
            <person name="Labutti K."/>
            <person name="Pangilinan J."/>
            <person name="Floch G.L."/>
            <person name="Makela M.R."/>
            <person name="Henrissat B."/>
            <person name="Grigoriev I.V."/>
            <person name="Crouch J.A."/>
            <person name="De Vries R.P."/>
            <person name="Sukno S.A."/>
            <person name="Thon M.R."/>
        </authorList>
    </citation>
    <scope>NUCLEOTIDE SEQUENCE</scope>
    <source>
        <strain evidence="1">MAFF235873</strain>
    </source>
</reference>
<dbReference type="AlphaFoldDB" id="A0AAD9M303"/>
<dbReference type="Proteomes" id="UP001232148">
    <property type="component" value="Unassembled WGS sequence"/>
</dbReference>